<dbReference type="Proteomes" id="UP000198967">
    <property type="component" value="Unassembled WGS sequence"/>
</dbReference>
<organism evidence="3 4">
    <name type="scientific">Pseudonocardia oroxyli</name>
    <dbReference type="NCBI Taxonomy" id="366584"/>
    <lineage>
        <taxon>Bacteria</taxon>
        <taxon>Bacillati</taxon>
        <taxon>Actinomycetota</taxon>
        <taxon>Actinomycetes</taxon>
        <taxon>Pseudonocardiales</taxon>
        <taxon>Pseudonocardiaceae</taxon>
        <taxon>Pseudonocardia</taxon>
    </lineage>
</organism>
<sequence>MTRRLLAGGVVALLVAALAALSAVPAAAATGTYLRLAHLSPDTPTVDVLVTSFAGTSLRLPGVDYGDVSTYTEIEPGRYTLEMRPAGAPESAAPIVTGTLDAAEGSAYTAAGLGPRDGLAVTVLDDDLTTPGAGQARVRVVQGAEQAGAVGVRWAGAPAFDGVAFGTASDYATVPAGQGSFEITPATGPATTVPVRLDEGAIYSAVVVQRDGRLDLQLATDADGAAAAPTGGIDTGMGGTAEHPNRPRVGGALALLVVGALGLAAHRRFAHQHR</sequence>
<dbReference type="InterPro" id="IPR025510">
    <property type="entry name" value="DUF4397"/>
</dbReference>
<proteinExistence type="predicted"/>
<dbReference type="RefSeq" id="WP_093088650.1">
    <property type="nucleotide sequence ID" value="NZ_FNBE01000016.1"/>
</dbReference>
<evidence type="ECO:0000313" key="3">
    <source>
        <dbReference type="EMBL" id="SDG90603.1"/>
    </source>
</evidence>
<name>A0A1G7Y2M1_PSEOR</name>
<protein>
    <recommendedName>
        <fullName evidence="2">DUF4397 domain-containing protein</fullName>
    </recommendedName>
</protein>
<feature type="signal peptide" evidence="1">
    <location>
        <begin position="1"/>
        <end position="28"/>
    </location>
</feature>
<dbReference type="STRING" id="366584.SAMN05216377_116162"/>
<reference evidence="3 4" key="1">
    <citation type="submission" date="2016-10" db="EMBL/GenBank/DDBJ databases">
        <authorList>
            <person name="de Groot N.N."/>
        </authorList>
    </citation>
    <scope>NUCLEOTIDE SEQUENCE [LARGE SCALE GENOMIC DNA]</scope>
    <source>
        <strain evidence="3 4">CGMCC 4.3143</strain>
    </source>
</reference>
<feature type="domain" description="DUF4397" evidence="2">
    <location>
        <begin position="157"/>
        <end position="228"/>
    </location>
</feature>
<gene>
    <name evidence="3" type="ORF">SAMN05216377_116162</name>
</gene>
<keyword evidence="1" id="KW-0732">Signal</keyword>
<keyword evidence="4" id="KW-1185">Reference proteome</keyword>
<dbReference type="OrthoDB" id="9783299at2"/>
<evidence type="ECO:0000259" key="2">
    <source>
        <dbReference type="Pfam" id="PF14344"/>
    </source>
</evidence>
<dbReference type="AlphaFoldDB" id="A0A1G7Y2M1"/>
<feature type="domain" description="DUF4397" evidence="2">
    <location>
        <begin position="33"/>
        <end position="152"/>
    </location>
</feature>
<evidence type="ECO:0000313" key="4">
    <source>
        <dbReference type="Proteomes" id="UP000198967"/>
    </source>
</evidence>
<accession>A0A1G7Y2M1</accession>
<dbReference type="Pfam" id="PF14344">
    <property type="entry name" value="DUF4397"/>
    <property type="match status" value="2"/>
</dbReference>
<evidence type="ECO:0000256" key="1">
    <source>
        <dbReference type="SAM" id="SignalP"/>
    </source>
</evidence>
<feature type="chain" id="PRO_5011707000" description="DUF4397 domain-containing protein" evidence="1">
    <location>
        <begin position="29"/>
        <end position="274"/>
    </location>
</feature>
<dbReference type="EMBL" id="FNBE01000016">
    <property type="protein sequence ID" value="SDG90603.1"/>
    <property type="molecule type" value="Genomic_DNA"/>
</dbReference>